<evidence type="ECO:0000313" key="3">
    <source>
        <dbReference type="EMBL" id="GIJ67709.1"/>
    </source>
</evidence>
<accession>A0A8J3ZPS5</accession>
<sequence length="190" mass="20094">MSDFDDEPRGRSATGAVVIAVIFLALLGTGVGLVLGSQHEKDGGDRAAGPSPTATAQPTPTGTPKTTGTTRPPTNTGGSFRPTARDRCPDQTVAAAGTSLTVKRYLKTSRSEVWICSGGGKLYYQGHTLGNPFDGATTESSIFLPAEEGDSDLYFARNRDTTYYVGVDRLRIESNGVEQSNEPAVDRYEG</sequence>
<comment type="caution">
    <text evidence="3">The sequence shown here is derived from an EMBL/GenBank/DDBJ whole genome shotgun (WGS) entry which is preliminary data.</text>
</comment>
<dbReference type="RefSeq" id="WP_203927663.1">
    <property type="nucleotide sequence ID" value="NZ_BOPH01000031.1"/>
</dbReference>
<feature type="compositionally biased region" description="Low complexity" evidence="1">
    <location>
        <begin position="47"/>
        <end position="78"/>
    </location>
</feature>
<evidence type="ECO:0000256" key="2">
    <source>
        <dbReference type="SAM" id="Phobius"/>
    </source>
</evidence>
<dbReference type="EMBL" id="BOPH01000031">
    <property type="protein sequence ID" value="GIJ67709.1"/>
    <property type="molecule type" value="Genomic_DNA"/>
</dbReference>
<gene>
    <name evidence="3" type="ORF">Voc01_026260</name>
</gene>
<name>A0A8J3ZPS5_9ACTN</name>
<evidence type="ECO:0000256" key="1">
    <source>
        <dbReference type="SAM" id="MobiDB-lite"/>
    </source>
</evidence>
<feature type="transmembrane region" description="Helical" evidence="2">
    <location>
        <begin position="12"/>
        <end position="36"/>
    </location>
</feature>
<dbReference type="AlphaFoldDB" id="A0A8J3ZPS5"/>
<keyword evidence="2" id="KW-0812">Transmembrane</keyword>
<keyword evidence="2" id="KW-0472">Membrane</keyword>
<protein>
    <submittedName>
        <fullName evidence="3">Uncharacterized protein</fullName>
    </submittedName>
</protein>
<keyword evidence="4" id="KW-1185">Reference proteome</keyword>
<keyword evidence="2" id="KW-1133">Transmembrane helix</keyword>
<reference evidence="3" key="1">
    <citation type="submission" date="2021-01" db="EMBL/GenBank/DDBJ databases">
        <title>Whole genome shotgun sequence of Virgisporangium ochraceum NBRC 16418.</title>
        <authorList>
            <person name="Komaki H."/>
            <person name="Tamura T."/>
        </authorList>
    </citation>
    <scope>NUCLEOTIDE SEQUENCE</scope>
    <source>
        <strain evidence="3">NBRC 16418</strain>
    </source>
</reference>
<evidence type="ECO:0000313" key="4">
    <source>
        <dbReference type="Proteomes" id="UP000635606"/>
    </source>
</evidence>
<feature type="region of interest" description="Disordered" evidence="1">
    <location>
        <begin position="38"/>
        <end position="87"/>
    </location>
</feature>
<dbReference type="Proteomes" id="UP000635606">
    <property type="component" value="Unassembled WGS sequence"/>
</dbReference>
<proteinExistence type="predicted"/>
<organism evidence="3 4">
    <name type="scientific">Virgisporangium ochraceum</name>
    <dbReference type="NCBI Taxonomy" id="65505"/>
    <lineage>
        <taxon>Bacteria</taxon>
        <taxon>Bacillati</taxon>
        <taxon>Actinomycetota</taxon>
        <taxon>Actinomycetes</taxon>
        <taxon>Micromonosporales</taxon>
        <taxon>Micromonosporaceae</taxon>
        <taxon>Virgisporangium</taxon>
    </lineage>
</organism>